<keyword evidence="1 3" id="KW-0413">Isomerase</keyword>
<dbReference type="EC" id="5.1.3.14" evidence="3"/>
<dbReference type="OrthoDB" id="9803238at2"/>
<organism evidence="3 4">
    <name type="scientific">Thiohalocapsa marina</name>
    <dbReference type="NCBI Taxonomy" id="424902"/>
    <lineage>
        <taxon>Bacteria</taxon>
        <taxon>Pseudomonadati</taxon>
        <taxon>Pseudomonadota</taxon>
        <taxon>Gammaproteobacteria</taxon>
        <taxon>Chromatiales</taxon>
        <taxon>Chromatiaceae</taxon>
        <taxon>Thiohalocapsa</taxon>
    </lineage>
</organism>
<gene>
    <name evidence="3" type="ORF">F2Q65_10950</name>
</gene>
<proteinExistence type="inferred from homology"/>
<dbReference type="AlphaFoldDB" id="A0A5M8FIQ3"/>
<sequence length="367" mass="40556">MKLLTILGARPQFIKAATVSRAIQARDDIDEIIVHTGQHFDANMSEVFFDQLDIPRPQHNLGIAGLSHGAMTGRMLEGIEALIQQERPDWVLVYGDTNSTLAGALAASKLHVPVAHVEAGLRSHNPAMPEEINRVLTDRVSTLLLCPTATAVRNLQQEGFPFPAATGAGKHQPQRIENVGDVMLDAVRYYRDLALERVRLQDYGLQHQGYALCTLHRQENTDRPARLKGILSALRQISRDLPVVLPLHPRTHAKLAAQDNEQALEGLTLLDPLPYLEMQRLLMSAKVILTDSGGMQKEAYFHQVPCITLRDETEWVETVDSGWNRLVGADKERIMAAFANAGQPNQQQAGIYGDGQASLSILQQLDA</sequence>
<evidence type="ECO:0000259" key="2">
    <source>
        <dbReference type="Pfam" id="PF02350"/>
    </source>
</evidence>
<dbReference type="NCBIfam" id="TIGR00236">
    <property type="entry name" value="wecB"/>
    <property type="match status" value="1"/>
</dbReference>
<dbReference type="RefSeq" id="WP_150093277.1">
    <property type="nucleotide sequence ID" value="NZ_VWXX01000015.1"/>
</dbReference>
<dbReference type="PANTHER" id="PTHR43174">
    <property type="entry name" value="UDP-N-ACETYLGLUCOSAMINE 2-EPIMERASE"/>
    <property type="match status" value="1"/>
</dbReference>
<feature type="domain" description="UDP-N-acetylglucosamine 2-epimerase" evidence="2">
    <location>
        <begin position="21"/>
        <end position="365"/>
    </location>
</feature>
<comment type="caution">
    <text evidence="3">The sequence shown here is derived from an EMBL/GenBank/DDBJ whole genome shotgun (WGS) entry which is preliminary data.</text>
</comment>
<name>A0A5M8FIQ3_9GAMM</name>
<dbReference type="Pfam" id="PF02350">
    <property type="entry name" value="Epimerase_2"/>
    <property type="match status" value="1"/>
</dbReference>
<dbReference type="CDD" id="cd03786">
    <property type="entry name" value="GTB_UDP-GlcNAc_2-Epimerase"/>
    <property type="match status" value="1"/>
</dbReference>
<keyword evidence="4" id="KW-1185">Reference proteome</keyword>
<dbReference type="Proteomes" id="UP000322981">
    <property type="component" value="Unassembled WGS sequence"/>
</dbReference>
<dbReference type="EMBL" id="VWXX01000015">
    <property type="protein sequence ID" value="KAA6184823.1"/>
    <property type="molecule type" value="Genomic_DNA"/>
</dbReference>
<evidence type="ECO:0000313" key="4">
    <source>
        <dbReference type="Proteomes" id="UP000322981"/>
    </source>
</evidence>
<accession>A0A5M8FIQ3</accession>
<comment type="similarity">
    <text evidence="1">Belongs to the UDP-N-acetylglucosamine 2-epimerase family.</text>
</comment>
<dbReference type="GO" id="GO:0008761">
    <property type="term" value="F:UDP-N-acetylglucosamine 2-epimerase activity"/>
    <property type="evidence" value="ECO:0007669"/>
    <property type="project" value="UniProtKB-EC"/>
</dbReference>
<reference evidence="3 4" key="1">
    <citation type="submission" date="2019-09" db="EMBL/GenBank/DDBJ databases">
        <title>Whole-genome sequence of the purple sulfur bacterium Thiohalocapsa marina DSM 19078.</title>
        <authorList>
            <person name="Kyndt J.A."/>
            <person name="Meyer T.E."/>
        </authorList>
    </citation>
    <scope>NUCLEOTIDE SEQUENCE [LARGE SCALE GENOMIC DNA]</scope>
    <source>
        <strain evidence="3 4">DSM 19078</strain>
    </source>
</reference>
<dbReference type="PANTHER" id="PTHR43174:SF1">
    <property type="entry name" value="UDP-N-ACETYLGLUCOSAMINE 2-EPIMERASE"/>
    <property type="match status" value="1"/>
</dbReference>
<evidence type="ECO:0000256" key="1">
    <source>
        <dbReference type="RuleBase" id="RU003513"/>
    </source>
</evidence>
<evidence type="ECO:0000313" key="3">
    <source>
        <dbReference type="EMBL" id="KAA6184823.1"/>
    </source>
</evidence>
<dbReference type="InterPro" id="IPR029767">
    <property type="entry name" value="WecB-like"/>
</dbReference>
<dbReference type="SUPFAM" id="SSF53756">
    <property type="entry name" value="UDP-Glycosyltransferase/glycogen phosphorylase"/>
    <property type="match status" value="1"/>
</dbReference>
<dbReference type="InterPro" id="IPR003331">
    <property type="entry name" value="UDP_GlcNAc_Epimerase_2_dom"/>
</dbReference>
<dbReference type="Gene3D" id="3.40.50.2000">
    <property type="entry name" value="Glycogen Phosphorylase B"/>
    <property type="match status" value="2"/>
</dbReference>
<protein>
    <submittedName>
        <fullName evidence="3">UDP-N-acetylglucosamine 2-epimerase (Non-hydrolyzing)</fullName>
        <ecNumber evidence="3">5.1.3.14</ecNumber>
    </submittedName>
</protein>